<dbReference type="SMART" id="SM00399">
    <property type="entry name" value="ZnF_C4"/>
    <property type="match status" value="1"/>
</dbReference>
<evidence type="ECO:0000256" key="2">
    <source>
        <dbReference type="ARBA" id="ARBA00005993"/>
    </source>
</evidence>
<dbReference type="Proteomes" id="UP001152747">
    <property type="component" value="Unassembled WGS sequence"/>
</dbReference>
<dbReference type="GO" id="GO:0005634">
    <property type="term" value="C:nucleus"/>
    <property type="evidence" value="ECO:0007669"/>
    <property type="project" value="UniProtKB-SubCell"/>
</dbReference>
<organism evidence="15 16">
    <name type="scientific">Caenorhabditis angaria</name>
    <dbReference type="NCBI Taxonomy" id="860376"/>
    <lineage>
        <taxon>Eukaryota</taxon>
        <taxon>Metazoa</taxon>
        <taxon>Ecdysozoa</taxon>
        <taxon>Nematoda</taxon>
        <taxon>Chromadorea</taxon>
        <taxon>Rhabditida</taxon>
        <taxon>Rhabditina</taxon>
        <taxon>Rhabditomorpha</taxon>
        <taxon>Rhabditoidea</taxon>
        <taxon>Rhabditidae</taxon>
        <taxon>Peloderinae</taxon>
        <taxon>Caenorhabditis</taxon>
    </lineage>
</organism>
<protein>
    <submittedName>
        <fullName evidence="15">Uncharacterized protein</fullName>
    </submittedName>
</protein>
<dbReference type="EMBL" id="CANHGI010000004">
    <property type="protein sequence ID" value="CAI5449496.1"/>
    <property type="molecule type" value="Genomic_DNA"/>
</dbReference>
<comment type="function">
    <text evidence="11">Orphan nuclear receptor.</text>
</comment>
<evidence type="ECO:0000256" key="12">
    <source>
        <dbReference type="RuleBase" id="RU004334"/>
    </source>
</evidence>
<name>A0A9P1IQX9_9PELO</name>
<keyword evidence="10 12" id="KW-0539">Nucleus</keyword>
<dbReference type="PROSITE" id="PS00031">
    <property type="entry name" value="NUCLEAR_REC_DBD_1"/>
    <property type="match status" value="1"/>
</dbReference>
<dbReference type="InterPro" id="IPR052499">
    <property type="entry name" value="C.elegans_NHRs"/>
</dbReference>
<keyword evidence="5 12" id="KW-0862">Zinc</keyword>
<dbReference type="CDD" id="cd06960">
    <property type="entry name" value="NR_DBD_HNF4A"/>
    <property type="match status" value="1"/>
</dbReference>
<dbReference type="PANTHER" id="PTHR47630">
    <property type="entry name" value="NUCLEAR HORMONE RECEPTOR FAMILY-RELATED-RELATED"/>
    <property type="match status" value="1"/>
</dbReference>
<comment type="caution">
    <text evidence="15">The sequence shown here is derived from an EMBL/GenBank/DDBJ whole genome shotgun (WGS) entry which is preliminary data.</text>
</comment>
<evidence type="ECO:0000256" key="3">
    <source>
        <dbReference type="ARBA" id="ARBA00022723"/>
    </source>
</evidence>
<dbReference type="InterPro" id="IPR035500">
    <property type="entry name" value="NHR-like_dom_sf"/>
</dbReference>
<feature type="domain" description="Nuclear receptor" evidence="13">
    <location>
        <begin position="14"/>
        <end position="89"/>
    </location>
</feature>
<comment type="similarity">
    <text evidence="2 12">Belongs to the nuclear hormone receptor family.</text>
</comment>
<dbReference type="SMART" id="SM00430">
    <property type="entry name" value="HOLI"/>
    <property type="match status" value="1"/>
</dbReference>
<dbReference type="AlphaFoldDB" id="A0A9P1IQX9"/>
<keyword evidence="4 12" id="KW-0863">Zinc-finger</keyword>
<keyword evidence="16" id="KW-1185">Reference proteome</keyword>
<dbReference type="GO" id="GO:0003700">
    <property type="term" value="F:DNA-binding transcription factor activity"/>
    <property type="evidence" value="ECO:0007669"/>
    <property type="project" value="InterPro"/>
</dbReference>
<evidence type="ECO:0000256" key="4">
    <source>
        <dbReference type="ARBA" id="ARBA00022771"/>
    </source>
</evidence>
<dbReference type="PRINTS" id="PR00047">
    <property type="entry name" value="STROIDFINGER"/>
</dbReference>
<evidence type="ECO:0000256" key="1">
    <source>
        <dbReference type="ARBA" id="ARBA00004123"/>
    </source>
</evidence>
<keyword evidence="8 12" id="KW-0804">Transcription</keyword>
<evidence type="ECO:0000256" key="10">
    <source>
        <dbReference type="ARBA" id="ARBA00023242"/>
    </source>
</evidence>
<keyword evidence="9 12" id="KW-0675">Receptor</keyword>
<sequence length="410" mass="47607">MPAVSPILTTGGGEKRCFVCGDDKASRHYGTIACNGCKGFFRRSVWEKRTYKCVGDDSCEVAQQFRNRCRACRFAKCIRVGMDTMAVQSERETRTENNVGKRGKLSRQLPYARSQGHVKQESSRSTPEFEEHYGLMRNVFNIQRSIDGISDDPDDLVLNFQLQCNVNIKLEDAFLNPNKVSKRTRLEWSRCTRLAELKDLQITWCRTFVWFHDYLSSFVEFRTLCHDDKLYMFKNRFAPVAWVLYAFQAYVNGVDGVTLTNDAWYPNDRELQKEMHSSCNDYYNPLGDMMTHDLVNTMREIEMNEEEYSALLAIVAFKPDYRISNVGNDHIQATRDKYTQALCEFVRFKIGSDLMSMERIGSLMLMLTTVETLTRQEDDNVQYMALFNLAGLNGLPYELHSEMIDCRREH</sequence>
<dbReference type="InterPro" id="IPR001628">
    <property type="entry name" value="Znf_hrmn_rcpt"/>
</dbReference>
<accession>A0A9P1IQX9</accession>
<dbReference type="SUPFAM" id="SSF57716">
    <property type="entry name" value="Glucocorticoid receptor-like (DNA-binding domain)"/>
    <property type="match status" value="1"/>
</dbReference>
<dbReference type="PROSITE" id="PS51030">
    <property type="entry name" value="NUCLEAR_REC_DBD_2"/>
    <property type="match status" value="1"/>
</dbReference>
<keyword evidence="7 12" id="KW-0238">DNA-binding</keyword>
<proteinExistence type="inferred from homology"/>
<evidence type="ECO:0000256" key="5">
    <source>
        <dbReference type="ARBA" id="ARBA00022833"/>
    </source>
</evidence>
<dbReference type="Gene3D" id="1.10.565.10">
    <property type="entry name" value="Retinoid X Receptor"/>
    <property type="match status" value="1"/>
</dbReference>
<dbReference type="FunFam" id="1.10.565.10:FF:000045">
    <property type="entry name" value="Nuclear Hormone Receptor family"/>
    <property type="match status" value="1"/>
</dbReference>
<evidence type="ECO:0000259" key="13">
    <source>
        <dbReference type="PROSITE" id="PS51030"/>
    </source>
</evidence>
<dbReference type="InterPro" id="IPR000536">
    <property type="entry name" value="Nucl_hrmn_rcpt_lig-bd"/>
</dbReference>
<evidence type="ECO:0000256" key="6">
    <source>
        <dbReference type="ARBA" id="ARBA00023015"/>
    </source>
</evidence>
<evidence type="ECO:0000313" key="15">
    <source>
        <dbReference type="EMBL" id="CAI5449496.1"/>
    </source>
</evidence>
<dbReference type="PANTHER" id="PTHR47630:SF7">
    <property type="entry name" value="NUCLEAR HORMONE RECEPTOR FAMILY"/>
    <property type="match status" value="1"/>
</dbReference>
<keyword evidence="6 12" id="KW-0805">Transcription regulation</keyword>
<dbReference type="Pfam" id="PF00105">
    <property type="entry name" value="zf-C4"/>
    <property type="match status" value="1"/>
</dbReference>
<dbReference type="FunFam" id="3.30.50.10:FF:000030">
    <property type="entry name" value="Nuclear Hormone Receptor family"/>
    <property type="match status" value="1"/>
</dbReference>
<gene>
    <name evidence="15" type="ORF">CAMP_LOCUS12133</name>
</gene>
<evidence type="ECO:0000256" key="11">
    <source>
        <dbReference type="ARBA" id="ARBA00037512"/>
    </source>
</evidence>
<reference evidence="15" key="1">
    <citation type="submission" date="2022-11" db="EMBL/GenBank/DDBJ databases">
        <authorList>
            <person name="Kikuchi T."/>
        </authorList>
    </citation>
    <scope>NUCLEOTIDE SEQUENCE</scope>
    <source>
        <strain evidence="15">PS1010</strain>
    </source>
</reference>
<evidence type="ECO:0000256" key="8">
    <source>
        <dbReference type="ARBA" id="ARBA00023163"/>
    </source>
</evidence>
<dbReference type="InterPro" id="IPR013088">
    <property type="entry name" value="Znf_NHR/GATA"/>
</dbReference>
<dbReference type="InterPro" id="IPR049636">
    <property type="entry name" value="HNF4-like_DBD"/>
</dbReference>
<comment type="subcellular location">
    <subcellularLocation>
        <location evidence="1 12">Nucleus</location>
    </subcellularLocation>
</comment>
<evidence type="ECO:0000313" key="16">
    <source>
        <dbReference type="Proteomes" id="UP001152747"/>
    </source>
</evidence>
<dbReference type="GO" id="GO:0000978">
    <property type="term" value="F:RNA polymerase II cis-regulatory region sequence-specific DNA binding"/>
    <property type="evidence" value="ECO:0007669"/>
    <property type="project" value="InterPro"/>
</dbReference>
<feature type="domain" description="NR LBD" evidence="14">
    <location>
        <begin position="169"/>
        <end position="403"/>
    </location>
</feature>
<dbReference type="SUPFAM" id="SSF48508">
    <property type="entry name" value="Nuclear receptor ligand-binding domain"/>
    <property type="match status" value="1"/>
</dbReference>
<evidence type="ECO:0000259" key="14">
    <source>
        <dbReference type="PROSITE" id="PS51843"/>
    </source>
</evidence>
<dbReference type="PROSITE" id="PS51843">
    <property type="entry name" value="NR_LBD"/>
    <property type="match status" value="1"/>
</dbReference>
<dbReference type="GO" id="GO:0008270">
    <property type="term" value="F:zinc ion binding"/>
    <property type="evidence" value="ECO:0007669"/>
    <property type="project" value="UniProtKB-KW"/>
</dbReference>
<dbReference type="OrthoDB" id="5798272at2759"/>
<evidence type="ECO:0000256" key="9">
    <source>
        <dbReference type="ARBA" id="ARBA00023170"/>
    </source>
</evidence>
<evidence type="ECO:0000256" key="7">
    <source>
        <dbReference type="ARBA" id="ARBA00023125"/>
    </source>
</evidence>
<keyword evidence="3 12" id="KW-0479">Metal-binding</keyword>
<dbReference type="Gene3D" id="3.30.50.10">
    <property type="entry name" value="Erythroid Transcription Factor GATA-1, subunit A"/>
    <property type="match status" value="1"/>
</dbReference>
<dbReference type="Pfam" id="PF00104">
    <property type="entry name" value="Hormone_recep"/>
    <property type="match status" value="1"/>
</dbReference>